<feature type="domain" description="PilZ" evidence="1">
    <location>
        <begin position="144"/>
        <end position="237"/>
    </location>
</feature>
<protein>
    <submittedName>
        <fullName evidence="2">PilZ domain-containing protein</fullName>
    </submittedName>
</protein>
<gene>
    <name evidence="2" type="ORF">ABS311_01620</name>
</gene>
<dbReference type="EMBL" id="JBELOE010000060">
    <property type="protein sequence ID" value="MER2490583.1"/>
    <property type="molecule type" value="Genomic_DNA"/>
</dbReference>
<keyword evidence="3" id="KW-1185">Reference proteome</keyword>
<accession>A0ABV1RCC8</accession>
<organism evidence="2 3">
    <name type="scientific">Catenovulum sediminis</name>
    <dbReference type="NCBI Taxonomy" id="1740262"/>
    <lineage>
        <taxon>Bacteria</taxon>
        <taxon>Pseudomonadati</taxon>
        <taxon>Pseudomonadota</taxon>
        <taxon>Gammaproteobacteria</taxon>
        <taxon>Alteromonadales</taxon>
        <taxon>Alteromonadaceae</taxon>
        <taxon>Catenovulum</taxon>
    </lineage>
</organism>
<sequence>MEYSAHIKQIIEQLTPLRQDPAFEETFVQHTQDLSNADRFQIKMEVNRRNKPCQRPIDLRQRYKSECQLFEHNNIAHYMPEKAIDAYKSLLELYAGAYTFAIYEHILARFKVKPKSEQFESKTQQSEVERTLQMPVEFGQRLIRNEERMNYTTQVKLKSGKRIVDAITRDISPSGLRIKIKSVQHFDSDIPLLVSFSHWQQQFVDQICEAKYKICWQKTEKETTILGLATLDDDVSQSFGKFVEKYVRSYKRKYRLDACNTLQSARNILFEQCYFYTHSALPLFIAQKGMEVHIPYVCKQQSNAHVLDYWQDENGICQLRELLSGRRLSHLLNQLTPVKNEYLFCFTHVQHGKKHYFSATYDELERFELTDLFLGFGAQKPGWRVFKVQLQEIDLNNAWRAVSIPESAGEEIKKHNQPIGASVQQRLSQISHFALLLDVTNSVAKNSYLNHEVEVKHLDRLMSFKQEKLEATQTQAIRYEILGKRKELRMRYDTLVKLECAGAHCVAKTVNVSPSGLQIRVDKWFDFEKGSKVKLSFPLLEGSVKGGIGAQAYQVMATNPQYKVLGLRIISPVGKVSGVFSRLIHNQHLDNKKAGQDIEGLELALRNLIVMSTSQCCGFLLKPNKDLYCILAQSATANRLSALLDKAHQFHQNAFEAFLLERFKLDEKAQNQLHAELLLVCNEHQVEPVAWLEQEVSEPERQKRLQQEYKRGCIWVIRLESHAAIQPDYKSIELELTYLNSFQPAAAQQLERYIETVQTCFTLTDVTREAMIRYNFDSATIAKNHQQQNEFVFDVLD</sequence>
<evidence type="ECO:0000313" key="3">
    <source>
        <dbReference type="Proteomes" id="UP001467690"/>
    </source>
</evidence>
<dbReference type="Proteomes" id="UP001467690">
    <property type="component" value="Unassembled WGS sequence"/>
</dbReference>
<evidence type="ECO:0000259" key="1">
    <source>
        <dbReference type="Pfam" id="PF07238"/>
    </source>
</evidence>
<proteinExistence type="predicted"/>
<dbReference type="InterPro" id="IPR009875">
    <property type="entry name" value="PilZ_domain"/>
</dbReference>
<feature type="domain" description="PilZ" evidence="1">
    <location>
        <begin position="484"/>
        <end position="569"/>
    </location>
</feature>
<dbReference type="Pfam" id="PF07238">
    <property type="entry name" value="PilZ"/>
    <property type="match status" value="2"/>
</dbReference>
<comment type="caution">
    <text evidence="2">The sequence shown here is derived from an EMBL/GenBank/DDBJ whole genome shotgun (WGS) entry which is preliminary data.</text>
</comment>
<evidence type="ECO:0000313" key="2">
    <source>
        <dbReference type="EMBL" id="MER2490583.1"/>
    </source>
</evidence>
<dbReference type="RefSeq" id="WP_350400367.1">
    <property type="nucleotide sequence ID" value="NZ_JBELOE010000060.1"/>
</dbReference>
<dbReference type="SUPFAM" id="SSF141371">
    <property type="entry name" value="PilZ domain-like"/>
    <property type="match status" value="2"/>
</dbReference>
<name>A0ABV1RCC8_9ALTE</name>
<reference evidence="2 3" key="1">
    <citation type="submission" date="2024-06" db="EMBL/GenBank/DDBJ databases">
        <authorList>
            <person name="Chen R.Y."/>
        </authorList>
    </citation>
    <scope>NUCLEOTIDE SEQUENCE [LARGE SCALE GENOMIC DNA]</scope>
    <source>
        <strain evidence="2 3">D2</strain>
    </source>
</reference>